<feature type="compositionally biased region" description="Gly residues" evidence="4">
    <location>
        <begin position="2458"/>
        <end position="2475"/>
    </location>
</feature>
<evidence type="ECO:0000256" key="5">
    <source>
        <dbReference type="SAM" id="Phobius"/>
    </source>
</evidence>
<dbReference type="Pfam" id="PF03534">
    <property type="entry name" value="SpvB"/>
    <property type="match status" value="1"/>
</dbReference>
<keyword evidence="9" id="KW-1185">Reference proteome</keyword>
<dbReference type="PANTHER" id="PTHR32305">
    <property type="match status" value="1"/>
</dbReference>
<keyword evidence="5" id="KW-0812">Transmembrane</keyword>
<dbReference type="InterPro" id="IPR022385">
    <property type="entry name" value="Rhs_assc_core"/>
</dbReference>
<dbReference type="Gene3D" id="2.180.10.10">
    <property type="entry name" value="RHS repeat-associated core"/>
    <property type="match status" value="1"/>
</dbReference>
<keyword evidence="2" id="KW-0964">Secreted</keyword>
<evidence type="ECO:0008006" key="10">
    <source>
        <dbReference type="Google" id="ProtNLM"/>
    </source>
</evidence>
<proteinExistence type="predicted"/>
<sequence>MLPSLAQRSAPQGVAPASTQAAAAAPYKGLDPSNSGSSNLRKPGSPASLPSLSLPKGGGAIKDIGEKFSVNAVSGTADLTVPIPLTPARGAAGAPSLVLRYSSGSGNGPFGLGWSLSNGSVSRKTDKGLPRYVDGVGTNEDGDVFVAAGEDLVPQFQDEGGSNNARDSSENKNLVWETVIDGWRVRRYRQRIEGKFDRIERWTNLENPGDVHWRSISRDNVTSIFGPDENSRVYSSSPSSSSDSRPRIFTWLLAEMYAIDGNAVLFTYKAEDGIGIRKDVACEQNRSKESISSARYLKSIKYGNLTPNRDSSSWRAFSAPTLSSQDWMFSVVFDYGEHDGNTPTSQEVKPWPARQDSFSQFRSGFEIRTYRICHRILMFHHFPTELGRDDYLVRSTNFVYDENAVATMLRQVQEFGYIWDDGSNAYIKKPSPPLEFTYSIFPSQEELRQRPVLDINAASLENLPMGVDGSNYMWVDLDGEGSPGVFTEQGDGWFYKRNLSGNNLRQEPGQNAIPVAKFGTTEVLSTKPAMDIASGDCMFVDLLGSGKMDILFRDPLSSTWGFFQRDADSTSVGWSTYHQLNTFPSVDWESENVKFIDVTGDGLSDLVVAEEDVFTFYPLLGERGYDAAEWASKGLSGDAGPRLIFADIESTIHLADMTGDGLHDILRVRNCDVSYWPNLGYGKFGPRIVMDNAPTFTSHDQFNQHNLLVADIDSTGTADLLYFRNGGVDIYINQSGNGYSDRIELNFSGFDNFTSVTVTDLLGSGTPCIVWSSYLNGRISMRYMDLCQAIKPRLLSTVTNNVGSETRVHYASSTKFYLDDRQAGRPWVTRLAFPVHCVERVESFDWVSYNRFETRYAYHHGYFDGYEREFRGFAMVEQWDTQDFSTMNSDSSFPAGGANIEAAWHLPPSLTKTWFHTGVYVEGENISRHLAREYFGAPAASADNPTNQFEDFWATLLPDTILPSALTASEAREACRALKGQILRKEVYSLDGTSLSSLPYTISETNYTINPVSPLQDSHGHSVFSINPRETITYNLERNLSDPRIHHELALQHDIYGNSLKSLTIDYGRSKGKSPLDPGAREAQESTLIQYTQYELTNSVEEPYDYVLPQMWESKAYQLHGFERETPQSITFDRFTSSDFSLLTQLPEIRYDEEPNPQVQQKRLIDRAKSLYRSNDLSKLLGPGVLESRAIVGESYQLIFTAELLAKTFKRGMDDGSMEDLIPDPLDLLGGKGESDGCYIDLEGDGNWWLPSGRSFFHPNASSTPQEEEIEAKAHFFRHRRHVEPSGQEVIIDYDPYDLSPTKSIDALENKIELRVDYRVSHPDLMTDCNGNRSQCAYDELGHVIGLAQYGKTTENVGDSLNGFQIVVGKEDIDQLFEAPTSVVAARLLGNATTRYIYDQDRFWVSQQKSASAGSVGRTRSPTWNAILTREQHSSDPTVGSVKIHVTFAYFDGCGQEIQHKLQAEPDEQTALPRWVGSGWTVYNNKGNQVRKFEPFFDDTHKFRPDEKVGVASTILYDPLGRAVGTLHPNHTWEKVVFSPWHEEHWDVGDTVLADPKTDPDIGGLFQLLQDDMYLPTWYSARVSGKLGTEERTAATKSAVYAATPTTIHKDPMGRPIVNIVDNGEYGKYVTYSILDVQGKKIATIDPQSRIAEQKTYDMKGNCIHLSSMEAGERWILTDAMGMEIRRWDGRHQMFRTSRDELHRPTAIYLSLSGDSQNEICVEKTVYGETLGSIAIDNNQRGQVVQILDQAGVVKNNQYDFKGNLLSIDRQLAREYKSTIDWLHNVPLEDKVYQTRTVFDALNRQVQVNCPDQSIISYEYNLATMLEKVKIKIRGEQQDSTIVQNINYDAKGQRVLIERGNGATTTYEYDKNTFNLTKVRTKRRGPGGDTMQDLFYFYDATNNIVRVRDDYQQTIYFRNQRVDPNTDYTYDPVYRLIVASGREHLGQSAGRKNALSAPGPWNSLQTRLDHPGDGNAVGRYLETYSYDSVGNILSLQHQGSDPGSPGWTQTYAYSSPSQIEPGKINNRLSSTSIGSQTETYSYYGLEGVHGNMTKMPHLSMMSWNYRDQLHATSRQIINTGDIPETTWYVYNASGQRVRKVTDRQTPKGQEPAKLKEVIYLGLNEMYRRYTTNGDVTHAKDTISIMDDKKRVAMIEARVDSGNGGGGGSSLPPRLIRYQFSNHLDSCTLEMDQDAQVISYEEYTPFGNTSYQAVRNQTDAPKRYRFMAKERDKETGLYYYGYRYYAPWIGRWINADPIGIDDGVNLFCFVADNPINHTDPHGTATGPSGVDPAIVQLNQQAANYANQATWEAVKTLYGLLNPEDHGAQGKLYHEHVDHFINVMRGLGRPGSAASRTVDNVAIRPIPGENRGVIVDVGGAIHPDCDNLDTVTWKAGGKVPQKGDVIDFGHFEHVGEHKSNKGAIKADQARWGQTFATYKPNKLPNFTSILKNIFGGRGGKNGGGGSGASGGTGGGRPPVGASWGSRMTRWFGSSGGGGGGLGGLQGMASGASQGLGRLAFPFVPEITDFANDWSGFARETGRFYASFLENTGVIGRVILTAGVPAGIGGIVAENLAANAGMRNPEVAGQLSSLALGGTIGYFATKGVGIGFFGGPWGWAAGAVVGGLVGLGAYYFFR</sequence>
<keyword evidence="5" id="KW-0472">Membrane</keyword>
<dbReference type="InterPro" id="IPR003284">
    <property type="entry name" value="Sal_SpvB"/>
</dbReference>
<protein>
    <recommendedName>
        <fullName evidence="10">SpvB-domain-containing protein</fullName>
    </recommendedName>
</protein>
<dbReference type="EMBL" id="JAVHNR010000012">
    <property type="protein sequence ID" value="KAK6330099.1"/>
    <property type="molecule type" value="Genomic_DNA"/>
</dbReference>
<keyword evidence="5" id="KW-1133">Transmembrane helix</keyword>
<comment type="caution">
    <text evidence="8">The sequence shown here is derived from an EMBL/GenBank/DDBJ whole genome shotgun (WGS) entry which is preliminary data.</text>
</comment>
<evidence type="ECO:0000313" key="9">
    <source>
        <dbReference type="Proteomes" id="UP001313282"/>
    </source>
</evidence>
<dbReference type="InterPro" id="IPR022044">
    <property type="entry name" value="TcdB_toxin_mid/C"/>
</dbReference>
<dbReference type="Pfam" id="PF12255">
    <property type="entry name" value="TcdB_toxin_midC"/>
    <property type="match status" value="1"/>
</dbReference>
<evidence type="ECO:0000256" key="4">
    <source>
        <dbReference type="SAM" id="MobiDB-lite"/>
    </source>
</evidence>
<reference evidence="8 9" key="1">
    <citation type="submission" date="2019-10" db="EMBL/GenBank/DDBJ databases">
        <authorList>
            <person name="Palmer J.M."/>
        </authorList>
    </citation>
    <scope>NUCLEOTIDE SEQUENCE [LARGE SCALE GENOMIC DNA]</scope>
    <source>
        <strain evidence="8 9">TWF718</strain>
    </source>
</reference>
<dbReference type="PRINTS" id="PR01341">
    <property type="entry name" value="SALSPVBPROT"/>
</dbReference>
<dbReference type="InterPro" id="IPR050708">
    <property type="entry name" value="T6SS_VgrG/RHS"/>
</dbReference>
<evidence type="ECO:0000259" key="7">
    <source>
        <dbReference type="Pfam" id="PF12256"/>
    </source>
</evidence>
<feature type="transmembrane region" description="Helical" evidence="5">
    <location>
        <begin position="2614"/>
        <end position="2634"/>
    </location>
</feature>
<feature type="compositionally biased region" description="Low complexity" evidence="4">
    <location>
        <begin position="15"/>
        <end position="25"/>
    </location>
</feature>
<evidence type="ECO:0000259" key="6">
    <source>
        <dbReference type="Pfam" id="PF12255"/>
    </source>
</evidence>
<evidence type="ECO:0000256" key="2">
    <source>
        <dbReference type="ARBA" id="ARBA00022525"/>
    </source>
</evidence>
<evidence type="ECO:0000313" key="8">
    <source>
        <dbReference type="EMBL" id="KAK6330099.1"/>
    </source>
</evidence>
<feature type="compositionally biased region" description="Low complexity" evidence="4">
    <location>
        <begin position="42"/>
        <end position="54"/>
    </location>
</feature>
<dbReference type="GO" id="GO:0005576">
    <property type="term" value="C:extracellular region"/>
    <property type="evidence" value="ECO:0007669"/>
    <property type="project" value="UniProtKB-SubCell"/>
</dbReference>
<feature type="region of interest" description="Disordered" evidence="4">
    <location>
        <begin position="1"/>
        <end position="54"/>
    </location>
</feature>
<dbReference type="InterPro" id="IPR028994">
    <property type="entry name" value="Integrin_alpha_N"/>
</dbReference>
<feature type="compositionally biased region" description="Polar residues" evidence="4">
    <location>
        <begin position="1"/>
        <end position="10"/>
    </location>
</feature>
<comment type="subcellular location">
    <subcellularLocation>
        <location evidence="1">Secreted</location>
    </subcellularLocation>
</comment>
<feature type="domain" description="Insecticide toxin TcdB middle/C-terminal" evidence="6">
    <location>
        <begin position="974"/>
        <end position="1087"/>
    </location>
</feature>
<evidence type="ECO:0000256" key="1">
    <source>
        <dbReference type="ARBA" id="ARBA00004613"/>
    </source>
</evidence>
<dbReference type="Proteomes" id="UP001313282">
    <property type="component" value="Unassembled WGS sequence"/>
</dbReference>
<feature type="domain" description="Insecticide toxin TcdB middle/N-terminal" evidence="7">
    <location>
        <begin position="743"/>
        <end position="883"/>
    </location>
</feature>
<dbReference type="Pfam" id="PF12256">
    <property type="entry name" value="TcdB_toxin_midN"/>
    <property type="match status" value="1"/>
</dbReference>
<evidence type="ECO:0000256" key="3">
    <source>
        <dbReference type="ARBA" id="ARBA00023026"/>
    </source>
</evidence>
<dbReference type="InterPro" id="IPR022045">
    <property type="entry name" value="TcdB_toxin_mid/N"/>
</dbReference>
<gene>
    <name evidence="8" type="ORF">TWF718_003527</name>
</gene>
<organism evidence="8 9">
    <name type="scientific">Orbilia javanica</name>
    <dbReference type="NCBI Taxonomy" id="47235"/>
    <lineage>
        <taxon>Eukaryota</taxon>
        <taxon>Fungi</taxon>
        <taxon>Dikarya</taxon>
        <taxon>Ascomycota</taxon>
        <taxon>Pezizomycotina</taxon>
        <taxon>Orbiliomycetes</taxon>
        <taxon>Orbiliales</taxon>
        <taxon>Orbiliaceae</taxon>
        <taxon>Orbilia</taxon>
    </lineage>
</organism>
<dbReference type="SUPFAM" id="SSF69318">
    <property type="entry name" value="Integrin alpha N-terminal domain"/>
    <property type="match status" value="1"/>
</dbReference>
<feature type="region of interest" description="Disordered" evidence="4">
    <location>
        <begin position="1949"/>
        <end position="1969"/>
    </location>
</feature>
<keyword evidence="3" id="KW-0843">Virulence</keyword>
<name>A0AAN8NKV0_9PEZI</name>
<accession>A0AAN8NKV0</accession>
<feature type="region of interest" description="Disordered" evidence="4">
    <location>
        <begin position="2458"/>
        <end position="2485"/>
    </location>
</feature>
<dbReference type="GO" id="GO:0005737">
    <property type="term" value="C:cytoplasm"/>
    <property type="evidence" value="ECO:0007669"/>
    <property type="project" value="InterPro"/>
</dbReference>
<dbReference type="PANTHER" id="PTHR32305:SF15">
    <property type="entry name" value="PROTEIN RHSA-RELATED"/>
    <property type="match status" value="1"/>
</dbReference>
<dbReference type="NCBIfam" id="TIGR03696">
    <property type="entry name" value="Rhs_assc_core"/>
    <property type="match status" value="1"/>
</dbReference>